<proteinExistence type="predicted"/>
<keyword evidence="2" id="KW-1185">Reference proteome</keyword>
<accession>E0UAH2</accession>
<dbReference type="AlphaFoldDB" id="E0UAH2"/>
<evidence type="ECO:0000313" key="1">
    <source>
        <dbReference type="EMBL" id="ADN12713.1"/>
    </source>
</evidence>
<dbReference type="EMBL" id="CP002198">
    <property type="protein sequence ID" value="ADN12713.1"/>
    <property type="molecule type" value="Genomic_DNA"/>
</dbReference>
<dbReference type="HOGENOM" id="CLU_926589_0_0_3"/>
<dbReference type="RefSeq" id="WP_013320823.1">
    <property type="nucleotide sequence ID" value="NC_014501.1"/>
</dbReference>
<dbReference type="KEGG" id="cyj:Cyan7822_0677"/>
<evidence type="ECO:0000313" key="2">
    <source>
        <dbReference type="Proteomes" id="UP000008206"/>
    </source>
</evidence>
<reference evidence="2" key="1">
    <citation type="journal article" date="2011" name="MBio">
        <title>Novel metabolic attributes of the genus Cyanothece, comprising a group of unicellular nitrogen-fixing Cyanobacteria.</title>
        <authorList>
            <person name="Bandyopadhyay A."/>
            <person name="Elvitigala T."/>
            <person name="Welsh E."/>
            <person name="Stockel J."/>
            <person name="Liberton M."/>
            <person name="Min H."/>
            <person name="Sherman L.A."/>
            <person name="Pakrasi H.B."/>
        </authorList>
    </citation>
    <scope>NUCLEOTIDE SEQUENCE [LARGE SCALE GENOMIC DNA]</scope>
    <source>
        <strain evidence="2">PCC 7822</strain>
    </source>
</reference>
<dbReference type="Proteomes" id="UP000008206">
    <property type="component" value="Chromosome"/>
</dbReference>
<organism evidence="1 2">
    <name type="scientific">Gloeothece verrucosa (strain PCC 7822)</name>
    <name type="common">Cyanothece sp. (strain PCC 7822)</name>
    <dbReference type="NCBI Taxonomy" id="497965"/>
    <lineage>
        <taxon>Bacteria</taxon>
        <taxon>Bacillati</taxon>
        <taxon>Cyanobacteriota</taxon>
        <taxon>Cyanophyceae</taxon>
        <taxon>Oscillatoriophycideae</taxon>
        <taxon>Chroococcales</taxon>
        <taxon>Aphanothecaceae</taxon>
        <taxon>Gloeothece</taxon>
        <taxon>Gloeothece verrucosa</taxon>
    </lineage>
</organism>
<gene>
    <name evidence="1" type="ordered locus">Cyan7822_0677</name>
</gene>
<name>E0UAH2_GLOV7</name>
<sequence length="300" mass="36075">MECPLDFECIPITHYPSRCINREYCDNLSQPLPLPYERYFDKNLNCWVLEVERYWDRYQENTIKALEECGWYSPVELPYFMGFDDKLNYHYLIVHNYPNNYKDRYPGWSAAQVLPYHYVWSKEINKFYVAVHLSLKENFHCAEKLPYEIYKDEWGCNVLKVIIDIKGLYQVADVNLTFQTNFIKEGKYRTFYYHEVVKNRKDLGFVCSEPLPYKRTKNRLTVTKNLPEYGYQKAVSVEPERCNGLILYKSSNYNCIPENLKTKTQLKKMRLKPSPNQQPKAYYGNYYDNYPLYDINECEL</sequence>
<dbReference type="STRING" id="497965.Cyan7822_0677"/>
<protein>
    <submittedName>
        <fullName evidence="1">Uncharacterized protein</fullName>
    </submittedName>
</protein>